<name>A0A9Q1KM26_9CARY</name>
<dbReference type="Proteomes" id="UP001153076">
    <property type="component" value="Unassembled WGS sequence"/>
</dbReference>
<accession>A0A9Q1KM26</accession>
<organism evidence="1 2">
    <name type="scientific">Carnegiea gigantea</name>
    <dbReference type="NCBI Taxonomy" id="171969"/>
    <lineage>
        <taxon>Eukaryota</taxon>
        <taxon>Viridiplantae</taxon>
        <taxon>Streptophyta</taxon>
        <taxon>Embryophyta</taxon>
        <taxon>Tracheophyta</taxon>
        <taxon>Spermatophyta</taxon>
        <taxon>Magnoliopsida</taxon>
        <taxon>eudicotyledons</taxon>
        <taxon>Gunneridae</taxon>
        <taxon>Pentapetalae</taxon>
        <taxon>Caryophyllales</taxon>
        <taxon>Cactineae</taxon>
        <taxon>Cactaceae</taxon>
        <taxon>Cactoideae</taxon>
        <taxon>Echinocereeae</taxon>
        <taxon>Carnegiea</taxon>
    </lineage>
</organism>
<evidence type="ECO:0000313" key="2">
    <source>
        <dbReference type="Proteomes" id="UP001153076"/>
    </source>
</evidence>
<proteinExistence type="predicted"/>
<dbReference type="AlphaFoldDB" id="A0A9Q1KM26"/>
<dbReference type="EMBL" id="JAKOGI010000079">
    <property type="protein sequence ID" value="KAJ8445299.1"/>
    <property type="molecule type" value="Genomic_DNA"/>
</dbReference>
<gene>
    <name evidence="1" type="ORF">Cgig2_024505</name>
</gene>
<keyword evidence="2" id="KW-1185">Reference proteome</keyword>
<evidence type="ECO:0000313" key="1">
    <source>
        <dbReference type="EMBL" id="KAJ8445299.1"/>
    </source>
</evidence>
<protein>
    <submittedName>
        <fullName evidence="1">Uncharacterized protein</fullName>
    </submittedName>
</protein>
<dbReference type="OrthoDB" id="1935604at2759"/>
<sequence length="188" mass="21115">MRIRKRILTKEDFGDDPISKYCCSSLSSLDVLVIVAQKALEKETALSSISFLRVKVVEREQHKVRNMIKMKLFECQATQVEENTMVEQQFTSSGNPKMETSELPQIEKTAPKPNIPITMVEVEENAGKGMDGDDIQIWSFRIDGKLTFALVKLPGSSKNSSFERSNSKTTEVEGITSTLRFMLQSGDS</sequence>
<comment type="caution">
    <text evidence="1">The sequence shown here is derived from an EMBL/GenBank/DDBJ whole genome shotgun (WGS) entry which is preliminary data.</text>
</comment>
<reference evidence="1" key="1">
    <citation type="submission" date="2022-04" db="EMBL/GenBank/DDBJ databases">
        <title>Carnegiea gigantea Genome sequencing and assembly v2.</title>
        <authorList>
            <person name="Copetti D."/>
            <person name="Sanderson M.J."/>
            <person name="Burquez A."/>
            <person name="Wojciechowski M.F."/>
        </authorList>
    </citation>
    <scope>NUCLEOTIDE SEQUENCE</scope>
    <source>
        <strain evidence="1">SGP5-SGP5p</strain>
        <tissue evidence="1">Aerial part</tissue>
    </source>
</reference>